<dbReference type="Pfam" id="PF13827">
    <property type="entry name" value="DUF4189"/>
    <property type="match status" value="1"/>
</dbReference>
<gene>
    <name evidence="3" type="ORF">IAE60_06790</name>
</gene>
<evidence type="ECO:0000256" key="1">
    <source>
        <dbReference type="SAM" id="MobiDB-lite"/>
    </source>
</evidence>
<feature type="region of interest" description="Disordered" evidence="1">
    <location>
        <begin position="1"/>
        <end position="21"/>
    </location>
</feature>
<evidence type="ECO:0000313" key="4">
    <source>
        <dbReference type="Proteomes" id="UP000515838"/>
    </source>
</evidence>
<feature type="domain" description="DUF4189" evidence="2">
    <location>
        <begin position="4"/>
        <end position="98"/>
    </location>
</feature>
<dbReference type="RefSeq" id="WP_187574306.1">
    <property type="nucleotide sequence ID" value="NZ_CP060731.1"/>
</dbReference>
<dbReference type="InterPro" id="IPR025240">
    <property type="entry name" value="DUF4189"/>
</dbReference>
<dbReference type="EMBL" id="CP060731">
    <property type="protein sequence ID" value="QNN79112.1"/>
    <property type="molecule type" value="Genomic_DNA"/>
</dbReference>
<sequence length="105" mass="11464">MAEDARSSKVGTASGETSRRAAERAAVKKCESMGGIGCRPVFAYRNTCAVIAEPVDLLQMMVGYYQHAPTVEEATRLVLPRCRIGNDGHECRVVYSNCTSPILQR</sequence>
<organism evidence="3 4">
    <name type="scientific">Pseudoxanthomonas mexicana</name>
    <dbReference type="NCBI Taxonomy" id="128785"/>
    <lineage>
        <taxon>Bacteria</taxon>
        <taxon>Pseudomonadati</taxon>
        <taxon>Pseudomonadota</taxon>
        <taxon>Gammaproteobacteria</taxon>
        <taxon>Lysobacterales</taxon>
        <taxon>Lysobacteraceae</taxon>
        <taxon>Pseudoxanthomonas</taxon>
    </lineage>
</organism>
<evidence type="ECO:0000313" key="3">
    <source>
        <dbReference type="EMBL" id="QNN79112.1"/>
    </source>
</evidence>
<dbReference type="Proteomes" id="UP000515838">
    <property type="component" value="Chromosome"/>
</dbReference>
<dbReference type="GeneID" id="300796624"/>
<accession>A0A7G9TG87</accession>
<name>A0A7G9TG87_PSEMX</name>
<evidence type="ECO:0000259" key="2">
    <source>
        <dbReference type="Pfam" id="PF13827"/>
    </source>
</evidence>
<reference evidence="3 4" key="1">
    <citation type="submission" date="2020-08" db="EMBL/GenBank/DDBJ databases">
        <title>Streptomycin Non-resistant strain, P. mexicana.</title>
        <authorList>
            <person name="Ganesh-Kumar S."/>
            <person name="Zhe T."/>
            <person name="Yu Z."/>
            <person name="Min Y."/>
        </authorList>
    </citation>
    <scope>NUCLEOTIDE SEQUENCE [LARGE SCALE GENOMIC DNA]</scope>
    <source>
        <strain evidence="3 4">GTZY2</strain>
    </source>
</reference>
<proteinExistence type="predicted"/>
<protein>
    <submittedName>
        <fullName evidence="3">DUF4189 domain-containing protein</fullName>
    </submittedName>
</protein>
<dbReference type="AlphaFoldDB" id="A0A7G9TG87"/>